<dbReference type="GO" id="GO:0007166">
    <property type="term" value="P:cell surface receptor signaling pathway"/>
    <property type="evidence" value="ECO:0007669"/>
    <property type="project" value="InterPro"/>
</dbReference>
<keyword evidence="2 6" id="KW-0812">Transmembrane</keyword>
<feature type="domain" description="G-protein coupled receptors family 2 profile 2" evidence="7">
    <location>
        <begin position="9"/>
        <end position="235"/>
    </location>
</feature>
<feature type="transmembrane region" description="Helical" evidence="6">
    <location>
        <begin position="151"/>
        <end position="173"/>
    </location>
</feature>
<dbReference type="PROSITE" id="PS50261">
    <property type="entry name" value="G_PROTEIN_RECEP_F2_4"/>
    <property type="match status" value="1"/>
</dbReference>
<feature type="transmembrane region" description="Helical" evidence="6">
    <location>
        <begin position="194"/>
        <end position="215"/>
    </location>
</feature>
<dbReference type="Gene3D" id="1.20.1070.10">
    <property type="entry name" value="Rhodopsin 7-helix transmembrane proteins"/>
    <property type="match status" value="1"/>
</dbReference>
<evidence type="ECO:0000256" key="3">
    <source>
        <dbReference type="ARBA" id="ARBA00022989"/>
    </source>
</evidence>
<name>A0A482X661_LAOST</name>
<gene>
    <name evidence="8" type="ORF">LSTR_LSTR015346</name>
</gene>
<evidence type="ECO:0000259" key="7">
    <source>
        <dbReference type="PROSITE" id="PS50261"/>
    </source>
</evidence>
<organism evidence="8 9">
    <name type="scientific">Laodelphax striatellus</name>
    <name type="common">Small brown planthopper</name>
    <name type="synonym">Delphax striatella</name>
    <dbReference type="NCBI Taxonomy" id="195883"/>
    <lineage>
        <taxon>Eukaryota</taxon>
        <taxon>Metazoa</taxon>
        <taxon>Ecdysozoa</taxon>
        <taxon>Arthropoda</taxon>
        <taxon>Hexapoda</taxon>
        <taxon>Insecta</taxon>
        <taxon>Pterygota</taxon>
        <taxon>Neoptera</taxon>
        <taxon>Paraneoptera</taxon>
        <taxon>Hemiptera</taxon>
        <taxon>Auchenorrhyncha</taxon>
        <taxon>Fulgoroidea</taxon>
        <taxon>Delphacidae</taxon>
        <taxon>Criomorphinae</taxon>
        <taxon>Laodelphax</taxon>
    </lineage>
</organism>
<keyword evidence="3 6" id="KW-1133">Transmembrane helix</keyword>
<evidence type="ECO:0000256" key="2">
    <source>
        <dbReference type="ARBA" id="ARBA00022692"/>
    </source>
</evidence>
<dbReference type="InterPro" id="IPR000832">
    <property type="entry name" value="GPCR_2_secretin-like"/>
</dbReference>
<comment type="subcellular location">
    <subcellularLocation>
        <location evidence="1">Membrane</location>
        <topology evidence="1">Multi-pass membrane protein</topology>
    </subcellularLocation>
</comment>
<dbReference type="EMBL" id="QKKF02017125">
    <property type="protein sequence ID" value="RZF41162.1"/>
    <property type="molecule type" value="Genomic_DNA"/>
</dbReference>
<evidence type="ECO:0000313" key="9">
    <source>
        <dbReference type="Proteomes" id="UP000291343"/>
    </source>
</evidence>
<keyword evidence="5" id="KW-0325">Glycoprotein</keyword>
<dbReference type="Pfam" id="PF00002">
    <property type="entry name" value="7tm_2"/>
    <property type="match status" value="1"/>
</dbReference>
<evidence type="ECO:0000256" key="1">
    <source>
        <dbReference type="ARBA" id="ARBA00004141"/>
    </source>
</evidence>
<protein>
    <recommendedName>
        <fullName evidence="7">G-protein coupled receptors family 2 profile 2 domain-containing protein</fullName>
    </recommendedName>
</protein>
<dbReference type="InterPro" id="IPR017981">
    <property type="entry name" value="GPCR_2-like_7TM"/>
</dbReference>
<dbReference type="OrthoDB" id="347083at2759"/>
<sequence length="294" mass="32519">MTHKSTFNRTKIAAVGGVAALAAQLLTLTGVARRLKMKPNDASALILLNAELALTLANLLFMVGVQATSDRDICQRVAVGLHYLHLAVCCWLFTNSLHIYLSLRSTCYKPRVLLYCLFSWLLPIPVIMGSLGGRGYETRFYCWMSARRGMLISFMLPVSALILGNTVLTVWGVRGGLRGAVGAGGVEEGARRSLRVTAVVQPAFAVLWFLGVLALENASSLLLSLLFVTTNALLNWFIFGWWLRGEPSDEEEEDEEEEEIFEEVCRVLLKDCDATAAWRREAELQMDPICTISS</sequence>
<feature type="transmembrane region" description="Helical" evidence="6">
    <location>
        <begin position="83"/>
        <end position="100"/>
    </location>
</feature>
<feature type="transmembrane region" description="Helical" evidence="6">
    <location>
        <begin position="44"/>
        <end position="63"/>
    </location>
</feature>
<dbReference type="PANTHER" id="PTHR12011">
    <property type="entry name" value="ADHESION G-PROTEIN COUPLED RECEPTOR"/>
    <property type="match status" value="1"/>
</dbReference>
<proteinExistence type="predicted"/>
<evidence type="ECO:0000313" key="8">
    <source>
        <dbReference type="EMBL" id="RZF41162.1"/>
    </source>
</evidence>
<dbReference type="Proteomes" id="UP000291343">
    <property type="component" value="Unassembled WGS sequence"/>
</dbReference>
<evidence type="ECO:0000256" key="5">
    <source>
        <dbReference type="ARBA" id="ARBA00023180"/>
    </source>
</evidence>
<dbReference type="STRING" id="195883.A0A482X661"/>
<keyword evidence="9" id="KW-1185">Reference proteome</keyword>
<evidence type="ECO:0000256" key="6">
    <source>
        <dbReference type="SAM" id="Phobius"/>
    </source>
</evidence>
<feature type="transmembrane region" description="Helical" evidence="6">
    <location>
        <begin position="12"/>
        <end position="32"/>
    </location>
</feature>
<comment type="caution">
    <text evidence="8">The sequence shown here is derived from an EMBL/GenBank/DDBJ whole genome shotgun (WGS) entry which is preliminary data.</text>
</comment>
<dbReference type="GO" id="GO:0004930">
    <property type="term" value="F:G protein-coupled receptor activity"/>
    <property type="evidence" value="ECO:0007669"/>
    <property type="project" value="InterPro"/>
</dbReference>
<feature type="transmembrane region" description="Helical" evidence="6">
    <location>
        <begin position="221"/>
        <end position="243"/>
    </location>
</feature>
<accession>A0A482X661</accession>
<feature type="transmembrane region" description="Helical" evidence="6">
    <location>
        <begin position="112"/>
        <end position="131"/>
    </location>
</feature>
<dbReference type="SMR" id="A0A482X661"/>
<dbReference type="GO" id="GO:0005886">
    <property type="term" value="C:plasma membrane"/>
    <property type="evidence" value="ECO:0007669"/>
    <property type="project" value="TreeGrafter"/>
</dbReference>
<reference evidence="8 9" key="1">
    <citation type="journal article" date="2017" name="Gigascience">
        <title>Genome sequence of the small brown planthopper, Laodelphax striatellus.</title>
        <authorList>
            <person name="Zhu J."/>
            <person name="Jiang F."/>
            <person name="Wang X."/>
            <person name="Yang P."/>
            <person name="Bao Y."/>
            <person name="Zhao W."/>
            <person name="Wang W."/>
            <person name="Lu H."/>
            <person name="Wang Q."/>
            <person name="Cui N."/>
            <person name="Li J."/>
            <person name="Chen X."/>
            <person name="Luo L."/>
            <person name="Yu J."/>
            <person name="Kang L."/>
            <person name="Cui F."/>
        </authorList>
    </citation>
    <scope>NUCLEOTIDE SEQUENCE [LARGE SCALE GENOMIC DNA]</scope>
    <source>
        <strain evidence="8">Lst14</strain>
    </source>
</reference>
<dbReference type="InParanoid" id="A0A482X661"/>
<dbReference type="PANTHER" id="PTHR12011:SF475">
    <property type="entry name" value="LATROPHILIN CIRL"/>
    <property type="match status" value="1"/>
</dbReference>
<evidence type="ECO:0000256" key="4">
    <source>
        <dbReference type="ARBA" id="ARBA00023136"/>
    </source>
</evidence>
<dbReference type="AlphaFoldDB" id="A0A482X661"/>
<keyword evidence="4 6" id="KW-0472">Membrane</keyword>